<dbReference type="GO" id="GO:0000287">
    <property type="term" value="F:magnesium ion binding"/>
    <property type="evidence" value="ECO:0007669"/>
    <property type="project" value="UniProtKB-UniRule"/>
</dbReference>
<comment type="similarity">
    <text evidence="1 8">Belongs to the polyribonucleotide nucleotidyltransferase family.</text>
</comment>
<keyword evidence="2 8" id="KW-0963">Cytoplasm</keyword>
<dbReference type="SUPFAM" id="SSF54791">
    <property type="entry name" value="Eukaryotic type KH-domain (KH-domain type I)"/>
    <property type="match status" value="1"/>
</dbReference>
<dbReference type="PIRSF" id="PIRSF005499">
    <property type="entry name" value="PNPase"/>
    <property type="match status" value="1"/>
</dbReference>
<dbReference type="HOGENOM" id="CLU_004217_2_2_9"/>
<dbReference type="SMART" id="SM00316">
    <property type="entry name" value="S1"/>
    <property type="match status" value="1"/>
</dbReference>
<dbReference type="InterPro" id="IPR004087">
    <property type="entry name" value="KH_dom"/>
</dbReference>
<dbReference type="NCBIfam" id="NF008805">
    <property type="entry name" value="PRK11824.1"/>
    <property type="match status" value="1"/>
</dbReference>
<dbReference type="CDD" id="cd11363">
    <property type="entry name" value="RNase_PH_PNPase_1"/>
    <property type="match status" value="1"/>
</dbReference>
<dbReference type="EMBL" id="AECQ01000008">
    <property type="protein sequence ID" value="EFW24889.1"/>
    <property type="molecule type" value="Genomic_DNA"/>
</dbReference>
<evidence type="ECO:0000256" key="10">
    <source>
        <dbReference type="SAM" id="MobiDB-lite"/>
    </source>
</evidence>
<dbReference type="Pfam" id="PF00013">
    <property type="entry name" value="KH_1"/>
    <property type="match status" value="1"/>
</dbReference>
<evidence type="ECO:0000313" key="13">
    <source>
        <dbReference type="Proteomes" id="UP000004097"/>
    </source>
</evidence>
<dbReference type="NCBIfam" id="TIGR03591">
    <property type="entry name" value="polynuc_phos"/>
    <property type="match status" value="1"/>
</dbReference>
<comment type="cofactor">
    <cofactor evidence="8">
        <name>Mg(2+)</name>
        <dbReference type="ChEBI" id="CHEBI:18420"/>
    </cofactor>
</comment>
<feature type="binding site" evidence="8">
    <location>
        <position position="508"/>
    </location>
    <ligand>
        <name>Mg(2+)</name>
        <dbReference type="ChEBI" id="CHEBI:18420"/>
    </ligand>
</feature>
<dbReference type="Gene3D" id="3.30.1370.10">
    <property type="entry name" value="K Homology domain, type 1"/>
    <property type="match status" value="1"/>
</dbReference>
<feature type="coiled-coil region" evidence="9">
    <location>
        <begin position="277"/>
        <end position="304"/>
    </location>
</feature>
<dbReference type="PANTHER" id="PTHR11252">
    <property type="entry name" value="POLYRIBONUCLEOTIDE NUCLEOTIDYLTRANSFERASE"/>
    <property type="match status" value="1"/>
</dbReference>
<dbReference type="InterPro" id="IPR036456">
    <property type="entry name" value="PNPase_PH_RNA-bd_sf"/>
</dbReference>
<keyword evidence="5 8" id="KW-0479">Metal-binding</keyword>
<dbReference type="GO" id="GO:0000175">
    <property type="term" value="F:3'-5'-RNA exonuclease activity"/>
    <property type="evidence" value="ECO:0007669"/>
    <property type="project" value="TreeGrafter"/>
</dbReference>
<dbReference type="HAMAP" id="MF_01595">
    <property type="entry name" value="PNPase"/>
    <property type="match status" value="1"/>
</dbReference>
<evidence type="ECO:0000256" key="3">
    <source>
        <dbReference type="ARBA" id="ARBA00022679"/>
    </source>
</evidence>
<dbReference type="InterPro" id="IPR020568">
    <property type="entry name" value="Ribosomal_Su5_D2-typ_SF"/>
</dbReference>
<dbReference type="CDD" id="cd02393">
    <property type="entry name" value="KH-I_PNPase"/>
    <property type="match status" value="1"/>
</dbReference>
<evidence type="ECO:0000256" key="6">
    <source>
        <dbReference type="ARBA" id="ARBA00022842"/>
    </source>
</evidence>
<evidence type="ECO:0000256" key="7">
    <source>
        <dbReference type="ARBA" id="ARBA00022884"/>
    </source>
</evidence>
<dbReference type="InterPro" id="IPR015847">
    <property type="entry name" value="ExoRNase_PH_dom2"/>
</dbReference>
<keyword evidence="3 8" id="KW-0808">Transferase</keyword>
<comment type="function">
    <text evidence="8">Involved in mRNA degradation. Catalyzes the phosphorolysis of single-stranded polyribonucleotides processively in the 3'- to 5'-direction.</text>
</comment>
<dbReference type="FunFam" id="3.30.230.70:FF:000002">
    <property type="entry name" value="Polyribonucleotide nucleotidyltransferase"/>
    <property type="match status" value="1"/>
</dbReference>
<dbReference type="Pfam" id="PF03725">
    <property type="entry name" value="RNase_PH_C"/>
    <property type="match status" value="2"/>
</dbReference>
<dbReference type="SMART" id="SM00322">
    <property type="entry name" value="KH"/>
    <property type="match status" value="1"/>
</dbReference>
<evidence type="ECO:0000313" key="12">
    <source>
        <dbReference type="EMBL" id="EFW24889.1"/>
    </source>
</evidence>
<dbReference type="Pfam" id="PF01138">
    <property type="entry name" value="RNase_PH"/>
    <property type="match status" value="2"/>
</dbReference>
<dbReference type="AlphaFoldDB" id="E7MM48"/>
<evidence type="ECO:0000256" key="2">
    <source>
        <dbReference type="ARBA" id="ARBA00022490"/>
    </source>
</evidence>
<dbReference type="Pfam" id="PF00575">
    <property type="entry name" value="S1"/>
    <property type="match status" value="1"/>
</dbReference>
<keyword evidence="13" id="KW-1185">Reference proteome</keyword>
<dbReference type="InterPro" id="IPR012162">
    <property type="entry name" value="PNPase"/>
</dbReference>
<dbReference type="Pfam" id="PF03726">
    <property type="entry name" value="PNPase"/>
    <property type="match status" value="1"/>
</dbReference>
<keyword evidence="4 8" id="KW-0548">Nucleotidyltransferase</keyword>
<comment type="caution">
    <text evidence="12">The sequence shown here is derived from an EMBL/GenBank/DDBJ whole genome shotgun (WGS) entry which is preliminary data.</text>
</comment>
<dbReference type="CDD" id="cd11364">
    <property type="entry name" value="RNase_PH_PNPase_2"/>
    <property type="match status" value="1"/>
</dbReference>
<organism evidence="12 13">
    <name type="scientific">Solobacterium moorei F0204</name>
    <dbReference type="NCBI Taxonomy" id="706433"/>
    <lineage>
        <taxon>Bacteria</taxon>
        <taxon>Bacillati</taxon>
        <taxon>Bacillota</taxon>
        <taxon>Erysipelotrichia</taxon>
        <taxon>Erysipelotrichales</taxon>
        <taxon>Erysipelotrichaceae</taxon>
        <taxon>Solobacterium</taxon>
    </lineage>
</organism>
<dbReference type="PANTHER" id="PTHR11252:SF0">
    <property type="entry name" value="POLYRIBONUCLEOTIDE NUCLEOTIDYLTRANSFERASE 1, MITOCHONDRIAL"/>
    <property type="match status" value="1"/>
</dbReference>
<dbReference type="GO" id="GO:0003723">
    <property type="term" value="F:RNA binding"/>
    <property type="evidence" value="ECO:0007669"/>
    <property type="project" value="UniProtKB-UniRule"/>
</dbReference>
<evidence type="ECO:0000256" key="8">
    <source>
        <dbReference type="HAMAP-Rule" id="MF_01595"/>
    </source>
</evidence>
<feature type="binding site" evidence="8">
    <location>
        <position position="502"/>
    </location>
    <ligand>
        <name>Mg(2+)</name>
        <dbReference type="ChEBI" id="CHEBI:18420"/>
    </ligand>
</feature>
<dbReference type="FunFam" id="3.30.1370.10:FF:000001">
    <property type="entry name" value="Polyribonucleotide nucleotidyltransferase"/>
    <property type="match status" value="1"/>
</dbReference>
<protein>
    <recommendedName>
        <fullName evidence="8">Polyribonucleotide nucleotidyltransferase</fullName>
        <ecNumber evidence="8">2.7.7.8</ecNumber>
    </recommendedName>
    <alternativeName>
        <fullName evidence="8">Polynucleotide phosphorylase</fullName>
        <shortName evidence="8">PNPase</shortName>
    </alternativeName>
</protein>
<evidence type="ECO:0000259" key="11">
    <source>
        <dbReference type="PROSITE" id="PS50126"/>
    </source>
</evidence>
<dbReference type="InterPro" id="IPR036612">
    <property type="entry name" value="KH_dom_type_1_sf"/>
</dbReference>
<gene>
    <name evidence="8 12" type="primary">pnp</name>
    <name evidence="12" type="ORF">HMPREF9430_00611</name>
</gene>
<proteinExistence type="inferred from homology"/>
<evidence type="ECO:0000256" key="4">
    <source>
        <dbReference type="ARBA" id="ARBA00022695"/>
    </source>
</evidence>
<dbReference type="GO" id="GO:0006402">
    <property type="term" value="P:mRNA catabolic process"/>
    <property type="evidence" value="ECO:0007669"/>
    <property type="project" value="UniProtKB-UniRule"/>
</dbReference>
<dbReference type="PROSITE" id="PS50084">
    <property type="entry name" value="KH_TYPE_1"/>
    <property type="match status" value="1"/>
</dbReference>
<dbReference type="InterPro" id="IPR012340">
    <property type="entry name" value="NA-bd_OB-fold"/>
</dbReference>
<dbReference type="InterPro" id="IPR004088">
    <property type="entry name" value="KH_dom_type_1"/>
</dbReference>
<reference evidence="12 13" key="1">
    <citation type="submission" date="2010-08" db="EMBL/GenBank/DDBJ databases">
        <authorList>
            <person name="Weinstock G."/>
            <person name="Sodergren E."/>
            <person name="Clifton S."/>
            <person name="Fulton L."/>
            <person name="Fulton B."/>
            <person name="Courtney L."/>
            <person name="Fronick C."/>
            <person name="Harrison M."/>
            <person name="Strong C."/>
            <person name="Farmer C."/>
            <person name="Delahaunty K."/>
            <person name="Markovic C."/>
            <person name="Hall O."/>
            <person name="Minx P."/>
            <person name="Tomlinson C."/>
            <person name="Mitreva M."/>
            <person name="Hou S."/>
            <person name="Chen J."/>
            <person name="Wollam A."/>
            <person name="Pepin K.H."/>
            <person name="Johnson M."/>
            <person name="Bhonagiri V."/>
            <person name="Zhang X."/>
            <person name="Suruliraj S."/>
            <person name="Warren W."/>
            <person name="Chinwalla A."/>
            <person name="Mardis E.R."/>
            <person name="Wilson R.K."/>
        </authorList>
    </citation>
    <scope>NUCLEOTIDE SEQUENCE [LARGE SCALE GENOMIC DNA]</scope>
    <source>
        <strain evidence="12 13">F0204</strain>
    </source>
</reference>
<feature type="region of interest" description="Disordered" evidence="10">
    <location>
        <begin position="721"/>
        <end position="752"/>
    </location>
</feature>
<keyword evidence="6 8" id="KW-0460">Magnesium</keyword>
<dbReference type="FunFam" id="3.30.230.70:FF:000001">
    <property type="entry name" value="Polyribonucleotide nucleotidyltransferase"/>
    <property type="match status" value="1"/>
</dbReference>
<dbReference type="InterPro" id="IPR036345">
    <property type="entry name" value="ExoRNase_PH_dom2_sf"/>
</dbReference>
<dbReference type="SUPFAM" id="SSF55666">
    <property type="entry name" value="Ribonuclease PH domain 2-like"/>
    <property type="match status" value="2"/>
</dbReference>
<dbReference type="GO" id="GO:0005829">
    <property type="term" value="C:cytosol"/>
    <property type="evidence" value="ECO:0007669"/>
    <property type="project" value="TreeGrafter"/>
</dbReference>
<comment type="catalytic activity">
    <reaction evidence="8">
        <text>RNA(n+1) + phosphate = RNA(n) + a ribonucleoside 5'-diphosphate</text>
        <dbReference type="Rhea" id="RHEA:22096"/>
        <dbReference type="Rhea" id="RHEA-COMP:14527"/>
        <dbReference type="Rhea" id="RHEA-COMP:17342"/>
        <dbReference type="ChEBI" id="CHEBI:43474"/>
        <dbReference type="ChEBI" id="CHEBI:57930"/>
        <dbReference type="ChEBI" id="CHEBI:140395"/>
        <dbReference type="EC" id="2.7.7.8"/>
    </reaction>
</comment>
<dbReference type="InterPro" id="IPR003029">
    <property type="entry name" value="S1_domain"/>
</dbReference>
<dbReference type="STRING" id="706433.HMPREF9430_00611"/>
<dbReference type="Gene3D" id="2.40.50.140">
    <property type="entry name" value="Nucleic acid-binding proteins"/>
    <property type="match status" value="1"/>
</dbReference>
<evidence type="ECO:0000256" key="5">
    <source>
        <dbReference type="ARBA" id="ARBA00022723"/>
    </source>
</evidence>
<evidence type="ECO:0000256" key="9">
    <source>
        <dbReference type="SAM" id="Coils"/>
    </source>
</evidence>
<dbReference type="EC" id="2.7.7.8" evidence="8"/>
<comment type="subcellular location">
    <subcellularLocation>
        <location evidence="8">Cytoplasm</location>
    </subcellularLocation>
</comment>
<dbReference type="SUPFAM" id="SSF54211">
    <property type="entry name" value="Ribosomal protein S5 domain 2-like"/>
    <property type="match status" value="2"/>
</dbReference>
<dbReference type="Proteomes" id="UP000004097">
    <property type="component" value="Unassembled WGS sequence"/>
</dbReference>
<dbReference type="InterPro" id="IPR015848">
    <property type="entry name" value="PNPase_PH_RNA-bd_bac/org-type"/>
</dbReference>
<evidence type="ECO:0000256" key="1">
    <source>
        <dbReference type="ARBA" id="ARBA00007404"/>
    </source>
</evidence>
<dbReference type="GO" id="GO:0006396">
    <property type="term" value="P:RNA processing"/>
    <property type="evidence" value="ECO:0007669"/>
    <property type="project" value="InterPro"/>
</dbReference>
<accession>E7MM48</accession>
<dbReference type="GO" id="GO:0004654">
    <property type="term" value="F:polyribonucleotide nucleotidyltransferase activity"/>
    <property type="evidence" value="ECO:0007669"/>
    <property type="project" value="UniProtKB-UniRule"/>
</dbReference>
<dbReference type="SUPFAM" id="SSF46915">
    <property type="entry name" value="Polynucleotide phosphorylase/guanosine pentaphosphate synthase (PNPase/GPSI), domain 3"/>
    <property type="match status" value="1"/>
</dbReference>
<feature type="domain" description="S1 motif" evidence="11">
    <location>
        <begin position="639"/>
        <end position="707"/>
    </location>
</feature>
<sequence length="752" mass="82882">MKSREQTEVRREMEKYKKSWEFHGRTLTVENGEIAKQAGGSVVIRYADTTVLSTATANNQAKDTDFFPLTVLYQEKMYAAGKIPGGFTRREGRPTEHATLTARLIDRPIRPLFAEGFRNEVQIVNTVLSCDPDASSEMASLFGSSLALCISDIPFNGPVAGVMVARVDGEYIINPSVEQEKNSDLNVTVAGTKNAINMVEAGAKEVSEEDMLKALMIGHDAIKELCAIQEEVIAACAKEKMEVSLYEINPIVKQLVDEKGAQRIREAVSIKGKLERYGKIDELIAEMEEEVAKLEWEDDKAREKAVKQAHEYGVEVEAGEVRRLISEEKIRPDGRGLDELRPLDSQVDLLPRVHGSAMFTRGETQVLSVTTLGPLSDAQLIDDLTTETEKRFMHQYNFPPFSVGEVGRMSSPGRREIGHGALGERALLQVLPTAEEFPYAIRTCAEVLESNGSSSQASICAGTMSLMAAGVPIKAMVAGVAMGLITVGDTYSILTDIQGMEDHYGDMDFKVAGTRNGITALQMDIKVTGISEEILREALAQAHKGRMEILDNMETAISTPRDHVSEWAPKMAQMMIPVEKIRVVIGKGGEQIDKIIAACDGIKIDITDDGKCVFYHTKQDMIDKAMQIVGDLIREAKVGDIYDATVLEVRESFAFVMLFPGTDALLHVSELAWNRVEKIQDALHVGDVIKVKVTGVDATGKVKVSAKECLEKPEGYVEPKKNFKPQGKANFHEKRGGANVERRVFRKKENAE</sequence>
<dbReference type="eggNOG" id="COG1185">
    <property type="taxonomic scope" value="Bacteria"/>
</dbReference>
<keyword evidence="9" id="KW-0175">Coiled coil</keyword>
<dbReference type="InterPro" id="IPR027408">
    <property type="entry name" value="PNPase/RNase_PH_dom_sf"/>
</dbReference>
<dbReference type="InterPro" id="IPR001247">
    <property type="entry name" value="ExoRNase_PH_dom1"/>
</dbReference>
<dbReference type="SUPFAM" id="SSF50249">
    <property type="entry name" value="Nucleic acid-binding proteins"/>
    <property type="match status" value="1"/>
</dbReference>
<name>E7MM48_9FIRM</name>
<dbReference type="PROSITE" id="PS50126">
    <property type="entry name" value="S1"/>
    <property type="match status" value="1"/>
</dbReference>
<feature type="compositionally biased region" description="Basic and acidic residues" evidence="10">
    <location>
        <begin position="730"/>
        <end position="752"/>
    </location>
</feature>
<dbReference type="Gene3D" id="3.30.230.70">
    <property type="entry name" value="GHMP Kinase, N-terminal domain"/>
    <property type="match status" value="2"/>
</dbReference>
<keyword evidence="7 8" id="KW-0694">RNA-binding</keyword>